<evidence type="ECO:0000313" key="4">
    <source>
        <dbReference type="EMBL" id="KAK9818774.1"/>
    </source>
</evidence>
<dbReference type="Pfam" id="PF07250">
    <property type="entry name" value="Glyoxal_oxid_N"/>
    <property type="match status" value="1"/>
</dbReference>
<evidence type="ECO:0000313" key="5">
    <source>
        <dbReference type="Proteomes" id="UP001438707"/>
    </source>
</evidence>
<comment type="caution">
    <text evidence="4">The sequence shown here is derived from an EMBL/GenBank/DDBJ whole genome shotgun (WGS) entry which is preliminary data.</text>
</comment>
<sequence length="284" mass="29543">VIIVLPNGHVLIAGGDNVDLNPPFLTNGLQSVRDYNPDGPSYTLPVTLPTGRWYPTLVTLPNGHVLIIGGSQVEAGGYGPGCSNNQPGSTADPTYDNPTYIIYDPASGTLSGDVPLPILADAWPINLYPYLTLLPQSGSVLTIAGREISVYLDPGSDVHSRGYAIVLPTGDVFVCNGGQTGIAGGLPGTEQANNGATAASLYTTTAPVGSRWSTLADSLIDRFYHSSAFLTSIAEIRLPCNDLVTGASITCTVPPDATIAPAGHYQLFILYDGVPSVSQMITVG</sequence>
<feature type="domain" description="Galactose oxidase-like Early set" evidence="3">
    <location>
        <begin position="245"/>
        <end position="283"/>
    </location>
</feature>
<accession>A0AAW1QCU4</accession>
<dbReference type="EMBL" id="JALJOS010000055">
    <property type="protein sequence ID" value="KAK9818774.1"/>
    <property type="molecule type" value="Genomic_DNA"/>
</dbReference>
<proteinExistence type="predicted"/>
<dbReference type="InterPro" id="IPR037293">
    <property type="entry name" value="Gal_Oxidase_central_sf"/>
</dbReference>
<dbReference type="Pfam" id="PF09118">
    <property type="entry name" value="GO-like_E_set"/>
    <property type="match status" value="1"/>
</dbReference>
<protein>
    <recommendedName>
        <fullName evidence="6">Galactose oxidase-like Early set domain-containing protein</fullName>
    </recommendedName>
</protein>
<name>A0AAW1QCU4_9CHLO</name>
<dbReference type="PANTHER" id="PTHR32208:SF21">
    <property type="entry name" value="LOW QUALITY PROTEIN: ALDEHYDE OXIDASE GLOX-LIKE"/>
    <property type="match status" value="1"/>
</dbReference>
<organism evidence="4 5">
    <name type="scientific">Apatococcus lobatus</name>
    <dbReference type="NCBI Taxonomy" id="904363"/>
    <lineage>
        <taxon>Eukaryota</taxon>
        <taxon>Viridiplantae</taxon>
        <taxon>Chlorophyta</taxon>
        <taxon>core chlorophytes</taxon>
        <taxon>Trebouxiophyceae</taxon>
        <taxon>Chlorellales</taxon>
        <taxon>Chlorellaceae</taxon>
        <taxon>Apatococcus</taxon>
    </lineage>
</organism>
<gene>
    <name evidence="4" type="ORF">WJX74_003877</name>
</gene>
<feature type="non-terminal residue" evidence="4">
    <location>
        <position position="1"/>
    </location>
</feature>
<feature type="domain" description="Glyoxal oxidase N-terminal" evidence="2">
    <location>
        <begin position="164"/>
        <end position="236"/>
    </location>
</feature>
<dbReference type="InterPro" id="IPR015202">
    <property type="entry name" value="GO-like_E_set"/>
</dbReference>
<evidence type="ECO:0000259" key="2">
    <source>
        <dbReference type="Pfam" id="PF07250"/>
    </source>
</evidence>
<keyword evidence="5" id="KW-1185">Reference proteome</keyword>
<keyword evidence="1" id="KW-0732">Signal</keyword>
<dbReference type="SUPFAM" id="SSF81296">
    <property type="entry name" value="E set domains"/>
    <property type="match status" value="1"/>
</dbReference>
<dbReference type="AlphaFoldDB" id="A0AAW1QCU4"/>
<dbReference type="SUPFAM" id="SSF50965">
    <property type="entry name" value="Galactose oxidase, central domain"/>
    <property type="match status" value="1"/>
</dbReference>
<dbReference type="PANTHER" id="PTHR32208">
    <property type="entry name" value="SECRETED PROTEIN-RELATED"/>
    <property type="match status" value="1"/>
</dbReference>
<reference evidence="4 5" key="1">
    <citation type="journal article" date="2024" name="Nat. Commun.">
        <title>Phylogenomics reveals the evolutionary origins of lichenization in chlorophyte algae.</title>
        <authorList>
            <person name="Puginier C."/>
            <person name="Libourel C."/>
            <person name="Otte J."/>
            <person name="Skaloud P."/>
            <person name="Haon M."/>
            <person name="Grisel S."/>
            <person name="Petersen M."/>
            <person name="Berrin J.G."/>
            <person name="Delaux P.M."/>
            <person name="Dal Grande F."/>
            <person name="Keller J."/>
        </authorList>
    </citation>
    <scope>NUCLEOTIDE SEQUENCE [LARGE SCALE GENOMIC DNA]</scope>
    <source>
        <strain evidence="4 5">SAG 2145</strain>
    </source>
</reference>
<dbReference type="InterPro" id="IPR011043">
    <property type="entry name" value="Gal_Oxase/kelch_b-propeller"/>
</dbReference>
<evidence type="ECO:0008006" key="6">
    <source>
        <dbReference type="Google" id="ProtNLM"/>
    </source>
</evidence>
<dbReference type="InterPro" id="IPR009880">
    <property type="entry name" value="Glyoxal_oxidase_N"/>
</dbReference>
<dbReference type="Gene3D" id="2.130.10.80">
    <property type="entry name" value="Galactose oxidase/kelch, beta-propeller"/>
    <property type="match status" value="2"/>
</dbReference>
<dbReference type="InterPro" id="IPR014756">
    <property type="entry name" value="Ig_E-set"/>
</dbReference>
<evidence type="ECO:0000256" key="1">
    <source>
        <dbReference type="ARBA" id="ARBA00022729"/>
    </source>
</evidence>
<dbReference type="Proteomes" id="UP001438707">
    <property type="component" value="Unassembled WGS sequence"/>
</dbReference>
<evidence type="ECO:0000259" key="3">
    <source>
        <dbReference type="Pfam" id="PF09118"/>
    </source>
</evidence>